<name>A0A5C1E853_9RHOO</name>
<feature type="domain" description="EVE" evidence="2">
    <location>
        <begin position="5"/>
        <end position="134"/>
    </location>
</feature>
<dbReference type="RefSeq" id="WP_149425452.1">
    <property type="nucleotide sequence ID" value="NZ_CP022579.1"/>
</dbReference>
<dbReference type="InterPro" id="IPR015947">
    <property type="entry name" value="PUA-like_sf"/>
</dbReference>
<keyword evidence="4" id="KW-1185">Reference proteome</keyword>
<accession>A0A5C1E853</accession>
<dbReference type="AlphaFoldDB" id="A0A5C1E853"/>
<evidence type="ECO:0000259" key="2">
    <source>
        <dbReference type="Pfam" id="PF01878"/>
    </source>
</evidence>
<organism evidence="3 4">
    <name type="scientific">Oryzomicrobium terrae</name>
    <dbReference type="NCBI Taxonomy" id="1735038"/>
    <lineage>
        <taxon>Bacteria</taxon>
        <taxon>Pseudomonadati</taxon>
        <taxon>Pseudomonadota</taxon>
        <taxon>Betaproteobacteria</taxon>
        <taxon>Rhodocyclales</taxon>
        <taxon>Rhodocyclaceae</taxon>
        <taxon>Oryzomicrobium</taxon>
    </lineage>
</organism>
<dbReference type="Gene3D" id="3.10.590.10">
    <property type="entry name" value="ph1033 like domains"/>
    <property type="match status" value="1"/>
</dbReference>
<evidence type="ECO:0000313" key="4">
    <source>
        <dbReference type="Proteomes" id="UP000323671"/>
    </source>
</evidence>
<dbReference type="EMBL" id="CP022579">
    <property type="protein sequence ID" value="QEL65110.1"/>
    <property type="molecule type" value="Genomic_DNA"/>
</dbReference>
<dbReference type="HAMAP" id="MF_00771">
    <property type="entry name" value="UPF0310"/>
    <property type="match status" value="1"/>
</dbReference>
<dbReference type="CDD" id="cd21132">
    <property type="entry name" value="EVE-like"/>
    <property type="match status" value="1"/>
</dbReference>
<dbReference type="NCBIfam" id="NF002616">
    <property type="entry name" value="PRK02268.1-2"/>
    <property type="match status" value="1"/>
</dbReference>
<evidence type="ECO:0000313" key="3">
    <source>
        <dbReference type="EMBL" id="QEL65110.1"/>
    </source>
</evidence>
<proteinExistence type="inferred from homology"/>
<dbReference type="InterPro" id="IPR022996">
    <property type="entry name" value="UPF0310"/>
</dbReference>
<sequence>MKRSWIAVASAEHVQRGRREGFMQVCHGKAAPLRRLHPGDRVAYYSPTLVFGDKAPCQAFTAIGTVQCGLPYQVDMGDGFHPFRRDVSWLEAREASIHPLLGRLEFTAGVRNWGYPFRFGLFPVSEHDMDIIAAAMAVACASEGIATSPPPQGRLWEEG</sequence>
<dbReference type="KEGG" id="otr:OTERR_16340"/>
<reference evidence="3 4" key="1">
    <citation type="submission" date="2017-07" db="EMBL/GenBank/DDBJ databases">
        <title>Complete genome sequence of Oryzomicrobium terrae TPP412.</title>
        <authorList>
            <person name="Chiu L.-W."/>
            <person name="Lo K.-J."/>
            <person name="Tsai Y.-M."/>
            <person name="Lin S.-S."/>
            <person name="Kuo C.-H."/>
            <person name="Liu C.-T."/>
        </authorList>
    </citation>
    <scope>NUCLEOTIDE SEQUENCE [LARGE SCALE GENOMIC DNA]</scope>
    <source>
        <strain evidence="3 4">TPP412</strain>
    </source>
</reference>
<evidence type="ECO:0000256" key="1">
    <source>
        <dbReference type="HAMAP-Rule" id="MF_00771"/>
    </source>
</evidence>
<dbReference type="Proteomes" id="UP000323671">
    <property type="component" value="Chromosome"/>
</dbReference>
<dbReference type="Pfam" id="PF01878">
    <property type="entry name" value="EVE"/>
    <property type="match status" value="1"/>
</dbReference>
<gene>
    <name evidence="3" type="ORF">OTERR_16340</name>
</gene>
<comment type="similarity">
    <text evidence="1">Belongs to the UPF0310 family.</text>
</comment>
<dbReference type="InterPro" id="IPR002740">
    <property type="entry name" value="EVE_domain"/>
</dbReference>
<dbReference type="SUPFAM" id="SSF88697">
    <property type="entry name" value="PUA domain-like"/>
    <property type="match status" value="1"/>
</dbReference>
<protein>
    <recommendedName>
        <fullName evidence="1">UPF0310 protein OTERR_16340</fullName>
    </recommendedName>
</protein>